<dbReference type="Proteomes" id="UP000029558">
    <property type="component" value="Chromosome"/>
</dbReference>
<accession>A0A1L6TD76</accession>
<dbReference type="InterPro" id="IPR016032">
    <property type="entry name" value="Sig_transdc_resp-reg_C-effctor"/>
</dbReference>
<dbReference type="AlphaFoldDB" id="A0A1L6TD76"/>
<dbReference type="PRINTS" id="PR00038">
    <property type="entry name" value="HTHLUXR"/>
</dbReference>
<dbReference type="InterPro" id="IPR000792">
    <property type="entry name" value="Tscrpt_reg_LuxR_C"/>
</dbReference>
<dbReference type="GO" id="GO:0003677">
    <property type="term" value="F:DNA binding"/>
    <property type="evidence" value="ECO:0007669"/>
    <property type="project" value="InterPro"/>
</dbReference>
<protein>
    <submittedName>
        <fullName evidence="1">Bacterial regulatory s, luxR family protein</fullName>
    </submittedName>
</protein>
<dbReference type="GO" id="GO:0006355">
    <property type="term" value="P:regulation of DNA-templated transcription"/>
    <property type="evidence" value="ECO:0007669"/>
    <property type="project" value="InterPro"/>
</dbReference>
<dbReference type="InterPro" id="IPR036388">
    <property type="entry name" value="WH-like_DNA-bd_sf"/>
</dbReference>
<dbReference type="Gene3D" id="1.10.10.10">
    <property type="entry name" value="Winged helix-like DNA-binding domain superfamily/Winged helix DNA-binding domain"/>
    <property type="match status" value="1"/>
</dbReference>
<proteinExistence type="predicted"/>
<evidence type="ECO:0000313" key="2">
    <source>
        <dbReference type="Proteomes" id="UP000029558"/>
    </source>
</evidence>
<dbReference type="RefSeq" id="WP_036774751.1">
    <property type="nucleotide sequence ID" value="NZ_CP012508.1"/>
</dbReference>
<dbReference type="SMART" id="SM00421">
    <property type="entry name" value="HTH_LUXR"/>
    <property type="match status" value="1"/>
</dbReference>
<dbReference type="Pfam" id="PF00196">
    <property type="entry name" value="GerE"/>
    <property type="match status" value="1"/>
</dbReference>
<gene>
    <name evidence="1" type="ORF">KU39_2177</name>
</gene>
<reference evidence="1 2" key="1">
    <citation type="journal article" date="2014" name="Genome Announc.">
        <title>Comparative Genome Analysis of Two Isolates of the Fish Pathogen Piscirickettsia salmonis from Different Hosts Reveals Major Differences in Virulence-Associated Secretion Systems.</title>
        <authorList>
            <person name="Bohle H."/>
            <person name="Henriquez P."/>
            <person name="Grothusen H."/>
            <person name="Navas E."/>
            <person name="Sandoval A."/>
            <person name="Bustamante F."/>
            <person name="Bustos P."/>
            <person name="Mancilla M."/>
        </authorList>
    </citation>
    <scope>NUCLEOTIDE SEQUENCE [LARGE SCALE GENOMIC DNA]</scope>
    <source>
        <strain evidence="2">B1-32597</strain>
    </source>
</reference>
<dbReference type="SUPFAM" id="SSF46894">
    <property type="entry name" value="C-terminal effector domain of the bipartite response regulators"/>
    <property type="match status" value="1"/>
</dbReference>
<dbReference type="EMBL" id="CP012508">
    <property type="protein sequence ID" value="ALB23357.1"/>
    <property type="molecule type" value="Genomic_DNA"/>
</dbReference>
<organism evidence="1 2">
    <name type="scientific">Piscirickettsia salmonis</name>
    <dbReference type="NCBI Taxonomy" id="1238"/>
    <lineage>
        <taxon>Bacteria</taxon>
        <taxon>Pseudomonadati</taxon>
        <taxon>Pseudomonadota</taxon>
        <taxon>Gammaproteobacteria</taxon>
        <taxon>Thiotrichales</taxon>
        <taxon>Piscirickettsiaceae</taxon>
        <taxon>Piscirickettsia</taxon>
    </lineage>
</organism>
<name>A0A1L6TD76_PISSA</name>
<sequence length="307" mass="34893">MDLSGYLTKRYYRYISNFIDNNQLIRIKLSSSGNIEDYNSIFLDIFKLKHLGKISDKNFFELCQEHGIENPIPQSITDITTIKSTTLIEHGSIHWQLNGLICENQKITSWLLSGRHIIHQYNKETININKLLKGKPYPVYIKNLSGNFIYANKFTNHLAGKNIIGSTDYDLIWSDGAGYFTKNDAIARENSYLVVTESALCVNQLVNIFISTKLALKDQSNKIIGTLNFSIPTKIMPPPKSLKLSSRELECIHWLTLGQSPEKIATTIGISKRTVENHIAMIKAKFKCRTQIELGYALGKLHHCSLI</sequence>
<evidence type="ECO:0000313" key="1">
    <source>
        <dbReference type="EMBL" id="ALB23357.1"/>
    </source>
</evidence>
<dbReference type="OrthoDB" id="5637914at2"/>